<accession>A0AAV2RH14</accession>
<dbReference type="GO" id="GO:0046872">
    <property type="term" value="F:metal ion binding"/>
    <property type="evidence" value="ECO:0007669"/>
    <property type="project" value="UniProtKB-KW"/>
</dbReference>
<name>A0AAV2RH14_MEGNR</name>
<comment type="caution">
    <text evidence="8">The sequence shown here is derived from an EMBL/GenBank/DDBJ whole genome shotgun (WGS) entry which is preliminary data.</text>
</comment>
<protein>
    <recommendedName>
        <fullName evidence="7">Gamma-butyrobetaine hydroxylase-like N-terminal domain-containing protein</fullName>
    </recommendedName>
</protein>
<feature type="domain" description="Gamma-butyrobetaine hydroxylase-like N-terminal" evidence="7">
    <location>
        <begin position="33"/>
        <end position="101"/>
    </location>
</feature>
<keyword evidence="6" id="KW-0408">Iron</keyword>
<evidence type="ECO:0000256" key="3">
    <source>
        <dbReference type="ARBA" id="ARBA00022723"/>
    </source>
</evidence>
<sequence length="101" mass="11461">VRCLSLVAQTRQQKLLARRQPVAASSVLHFQVVNDTVQVEFADSSTSDLPNLWLRDNCQCEKCYSKSAQARIALFKHLDLNTHPVHVQENQNGSITVEWND</sequence>
<dbReference type="EMBL" id="CAXKWB010021690">
    <property type="protein sequence ID" value="CAL4123352.1"/>
    <property type="molecule type" value="Genomic_DNA"/>
</dbReference>
<dbReference type="Pfam" id="PF06155">
    <property type="entry name" value="GBBH-like_N"/>
    <property type="match status" value="1"/>
</dbReference>
<keyword evidence="5" id="KW-0560">Oxidoreductase</keyword>
<dbReference type="InterPro" id="IPR010376">
    <property type="entry name" value="GBBH-like_N"/>
</dbReference>
<keyword evidence="3" id="KW-0479">Metal-binding</keyword>
<keyword evidence="9" id="KW-1185">Reference proteome</keyword>
<dbReference type="FunFam" id="3.30.2020.30:FF:000002">
    <property type="entry name" value="Putative gamma-butyrobetaine dioxygenase"/>
    <property type="match status" value="1"/>
</dbReference>
<evidence type="ECO:0000256" key="2">
    <source>
        <dbReference type="ARBA" id="ARBA00008654"/>
    </source>
</evidence>
<evidence type="ECO:0000259" key="7">
    <source>
        <dbReference type="Pfam" id="PF06155"/>
    </source>
</evidence>
<dbReference type="Proteomes" id="UP001497623">
    <property type="component" value="Unassembled WGS sequence"/>
</dbReference>
<comment type="similarity">
    <text evidence="2">Belongs to the gamma-BBH/TMLD family.</text>
</comment>
<dbReference type="Gene3D" id="3.30.2020.30">
    <property type="match status" value="1"/>
</dbReference>
<proteinExistence type="inferred from homology"/>
<dbReference type="GO" id="GO:0051213">
    <property type="term" value="F:dioxygenase activity"/>
    <property type="evidence" value="ECO:0007669"/>
    <property type="project" value="UniProtKB-KW"/>
</dbReference>
<feature type="non-terminal residue" evidence="8">
    <location>
        <position position="101"/>
    </location>
</feature>
<evidence type="ECO:0000256" key="1">
    <source>
        <dbReference type="ARBA" id="ARBA00001954"/>
    </source>
</evidence>
<evidence type="ECO:0000256" key="4">
    <source>
        <dbReference type="ARBA" id="ARBA00022964"/>
    </source>
</evidence>
<dbReference type="AlphaFoldDB" id="A0AAV2RH14"/>
<evidence type="ECO:0000313" key="9">
    <source>
        <dbReference type="Proteomes" id="UP001497623"/>
    </source>
</evidence>
<evidence type="ECO:0000256" key="5">
    <source>
        <dbReference type="ARBA" id="ARBA00023002"/>
    </source>
</evidence>
<gene>
    <name evidence="8" type="ORF">MNOR_LOCUS24018</name>
</gene>
<keyword evidence="4" id="KW-0223">Dioxygenase</keyword>
<evidence type="ECO:0000313" key="8">
    <source>
        <dbReference type="EMBL" id="CAL4123352.1"/>
    </source>
</evidence>
<evidence type="ECO:0000256" key="6">
    <source>
        <dbReference type="ARBA" id="ARBA00023004"/>
    </source>
</evidence>
<reference evidence="8 9" key="1">
    <citation type="submission" date="2024-05" db="EMBL/GenBank/DDBJ databases">
        <authorList>
            <person name="Wallberg A."/>
        </authorList>
    </citation>
    <scope>NUCLEOTIDE SEQUENCE [LARGE SCALE GENOMIC DNA]</scope>
</reference>
<comment type="cofactor">
    <cofactor evidence="1">
        <name>Fe(2+)</name>
        <dbReference type="ChEBI" id="CHEBI:29033"/>
    </cofactor>
</comment>
<organism evidence="8 9">
    <name type="scientific">Meganyctiphanes norvegica</name>
    <name type="common">Northern krill</name>
    <name type="synonym">Thysanopoda norvegica</name>
    <dbReference type="NCBI Taxonomy" id="48144"/>
    <lineage>
        <taxon>Eukaryota</taxon>
        <taxon>Metazoa</taxon>
        <taxon>Ecdysozoa</taxon>
        <taxon>Arthropoda</taxon>
        <taxon>Crustacea</taxon>
        <taxon>Multicrustacea</taxon>
        <taxon>Malacostraca</taxon>
        <taxon>Eumalacostraca</taxon>
        <taxon>Eucarida</taxon>
        <taxon>Euphausiacea</taxon>
        <taxon>Euphausiidae</taxon>
        <taxon>Meganyctiphanes</taxon>
    </lineage>
</organism>
<dbReference type="InterPro" id="IPR038492">
    <property type="entry name" value="GBBH-like_N_sf"/>
</dbReference>
<feature type="non-terminal residue" evidence="8">
    <location>
        <position position="1"/>
    </location>
</feature>